<dbReference type="InterPro" id="IPR001611">
    <property type="entry name" value="Leu-rich_rpt"/>
</dbReference>
<evidence type="ECO:0000313" key="4">
    <source>
        <dbReference type="Proteomes" id="UP000188268"/>
    </source>
</evidence>
<reference evidence="3 4" key="1">
    <citation type="submission" date="2013-09" db="EMBL/GenBank/DDBJ databases">
        <title>Corchorus capsularis genome sequencing.</title>
        <authorList>
            <person name="Alam M."/>
            <person name="Haque M.S."/>
            <person name="Islam M.S."/>
            <person name="Emdad E.M."/>
            <person name="Islam M.M."/>
            <person name="Ahmed B."/>
            <person name="Halim A."/>
            <person name="Hossen Q.M.M."/>
            <person name="Hossain M.Z."/>
            <person name="Ahmed R."/>
            <person name="Khan M.M."/>
            <person name="Islam R."/>
            <person name="Rashid M.M."/>
            <person name="Khan S.A."/>
            <person name="Rahman M.S."/>
            <person name="Alam M."/>
        </authorList>
    </citation>
    <scope>NUCLEOTIDE SEQUENCE [LARGE SCALE GENOMIC DNA]</scope>
    <source>
        <strain evidence="4">cv. CVL-1</strain>
        <tissue evidence="3">Whole seedling</tissue>
    </source>
</reference>
<dbReference type="Proteomes" id="UP000188268">
    <property type="component" value="Unassembled WGS sequence"/>
</dbReference>
<dbReference type="PANTHER" id="PTHR48051">
    <property type="match status" value="1"/>
</dbReference>
<accession>A0A1R3IA92</accession>
<dbReference type="Gramene" id="OMO79468">
    <property type="protein sequence ID" value="OMO79468"/>
    <property type="gene ID" value="CCACVL1_13662"/>
</dbReference>
<dbReference type="STRING" id="210143.A0A1R3IA92"/>
<keyword evidence="1" id="KW-0433">Leucine-rich repeat</keyword>
<gene>
    <name evidence="3" type="ORF">CCACVL1_13662</name>
</gene>
<dbReference type="InterPro" id="IPR032675">
    <property type="entry name" value="LRR_dom_sf"/>
</dbReference>
<dbReference type="OrthoDB" id="1724017at2759"/>
<protein>
    <submittedName>
        <fullName evidence="3">Uncharacterized protein</fullName>
    </submittedName>
</protein>
<keyword evidence="4" id="KW-1185">Reference proteome</keyword>
<evidence type="ECO:0000256" key="1">
    <source>
        <dbReference type="ARBA" id="ARBA00022614"/>
    </source>
</evidence>
<keyword evidence="2" id="KW-0677">Repeat</keyword>
<dbReference type="SUPFAM" id="SSF52058">
    <property type="entry name" value="L domain-like"/>
    <property type="match status" value="1"/>
</dbReference>
<dbReference type="GO" id="GO:0005737">
    <property type="term" value="C:cytoplasm"/>
    <property type="evidence" value="ECO:0007669"/>
    <property type="project" value="TreeGrafter"/>
</dbReference>
<dbReference type="SMART" id="SM00369">
    <property type="entry name" value="LRR_TYP"/>
    <property type="match status" value="2"/>
</dbReference>
<dbReference type="PANTHER" id="PTHR48051:SF1">
    <property type="entry name" value="RAS SUPPRESSOR PROTEIN 1"/>
    <property type="match status" value="1"/>
</dbReference>
<evidence type="ECO:0000256" key="2">
    <source>
        <dbReference type="ARBA" id="ARBA00022737"/>
    </source>
</evidence>
<dbReference type="Gene3D" id="3.80.10.10">
    <property type="entry name" value="Ribonuclease Inhibitor"/>
    <property type="match status" value="1"/>
</dbReference>
<dbReference type="EMBL" id="AWWV01010390">
    <property type="protein sequence ID" value="OMO79468.1"/>
    <property type="molecule type" value="Genomic_DNA"/>
</dbReference>
<comment type="caution">
    <text evidence="3">The sequence shown here is derived from an EMBL/GenBank/DDBJ whole genome shotgun (WGS) entry which is preliminary data.</text>
</comment>
<name>A0A1R3IA92_COCAP</name>
<proteinExistence type="predicted"/>
<dbReference type="InterPro" id="IPR050216">
    <property type="entry name" value="LRR_domain-containing"/>
</dbReference>
<organism evidence="3 4">
    <name type="scientific">Corchorus capsularis</name>
    <name type="common">Jute</name>
    <dbReference type="NCBI Taxonomy" id="210143"/>
    <lineage>
        <taxon>Eukaryota</taxon>
        <taxon>Viridiplantae</taxon>
        <taxon>Streptophyta</taxon>
        <taxon>Embryophyta</taxon>
        <taxon>Tracheophyta</taxon>
        <taxon>Spermatophyta</taxon>
        <taxon>Magnoliopsida</taxon>
        <taxon>eudicotyledons</taxon>
        <taxon>Gunneridae</taxon>
        <taxon>Pentapetalae</taxon>
        <taxon>rosids</taxon>
        <taxon>malvids</taxon>
        <taxon>Malvales</taxon>
        <taxon>Malvaceae</taxon>
        <taxon>Grewioideae</taxon>
        <taxon>Apeibeae</taxon>
        <taxon>Corchorus</taxon>
    </lineage>
</organism>
<evidence type="ECO:0000313" key="3">
    <source>
        <dbReference type="EMBL" id="OMO79468.1"/>
    </source>
</evidence>
<sequence>MMQTLPVELTRLPILEKLYLDNNKLSVLPPELGELKTLKTLPVELTLLLILENLYLDNNKLSVLPPEPVELRQTVWLVELDVVELDIVFFTPTPLSLIA</sequence>
<dbReference type="InterPro" id="IPR003591">
    <property type="entry name" value="Leu-rich_rpt_typical-subtyp"/>
</dbReference>
<dbReference type="AlphaFoldDB" id="A0A1R3IA92"/>
<dbReference type="Pfam" id="PF00560">
    <property type="entry name" value="LRR_1"/>
    <property type="match status" value="2"/>
</dbReference>